<feature type="domain" description="Colicin D immunity protein" evidence="1">
    <location>
        <begin position="13"/>
        <end position="88"/>
    </location>
</feature>
<reference evidence="2 3" key="1">
    <citation type="journal article" date="2019" name="Emerg. Microbes Infect.">
        <title>Comprehensive subspecies identification of 175 nontuberculous mycobacteria species based on 7547 genomic profiles.</title>
        <authorList>
            <person name="Matsumoto Y."/>
            <person name="Kinjo T."/>
            <person name="Motooka D."/>
            <person name="Nabeya D."/>
            <person name="Jung N."/>
            <person name="Uechi K."/>
            <person name="Horii T."/>
            <person name="Iida T."/>
            <person name="Fujita J."/>
            <person name="Nakamura S."/>
        </authorList>
    </citation>
    <scope>NUCLEOTIDE SEQUENCE [LARGE SCALE GENOMIC DNA]</scope>
    <source>
        <strain evidence="2 3">JCM 17899</strain>
    </source>
</reference>
<protein>
    <recommendedName>
        <fullName evidence="1">Colicin D immunity protein domain-containing protein</fullName>
    </recommendedName>
</protein>
<proteinExistence type="predicted"/>
<evidence type="ECO:0000259" key="1">
    <source>
        <dbReference type="Pfam" id="PF09204"/>
    </source>
</evidence>
<dbReference type="AlphaFoldDB" id="A0A7I7QP44"/>
<name>A0A7I7QP44_9MYCO</name>
<dbReference type="KEGG" id="msei:MSEDJ_22540"/>
<accession>A0A7I7QP44</accession>
<dbReference type="GO" id="GO:0030153">
    <property type="term" value="P:bacteriocin immunity"/>
    <property type="evidence" value="ECO:0007669"/>
    <property type="project" value="InterPro"/>
</dbReference>
<dbReference type="Proteomes" id="UP000467193">
    <property type="component" value="Chromosome"/>
</dbReference>
<evidence type="ECO:0000313" key="2">
    <source>
        <dbReference type="EMBL" id="BBY28158.1"/>
    </source>
</evidence>
<dbReference type="GO" id="GO:0015643">
    <property type="term" value="F:toxic substance binding"/>
    <property type="evidence" value="ECO:0007669"/>
    <property type="project" value="InterPro"/>
</dbReference>
<keyword evidence="3" id="KW-1185">Reference proteome</keyword>
<dbReference type="RefSeq" id="WP_163796931.1">
    <property type="nucleotide sequence ID" value="NZ_AP022588.1"/>
</dbReference>
<gene>
    <name evidence="2" type="ORF">MSEDJ_22540</name>
</gene>
<dbReference type="Pfam" id="PF09204">
    <property type="entry name" value="Colicin_immun"/>
    <property type="match status" value="1"/>
</dbReference>
<sequence>MTRNPADLPNVSAYVDILDRFIEGSMTATEFEVAFLVLMKSERRIFGQPVYPILQVMFEDADAYVAQPELRTGPDDLDDEQLLGSARRARDALRSVGFA</sequence>
<dbReference type="InterPro" id="IPR015287">
    <property type="entry name" value="Colicin_D_immunity_dom"/>
</dbReference>
<dbReference type="EMBL" id="AP022588">
    <property type="protein sequence ID" value="BBY28158.1"/>
    <property type="molecule type" value="Genomic_DNA"/>
</dbReference>
<organism evidence="2 3">
    <name type="scientific">Mycolicibacterium sediminis</name>
    <dbReference type="NCBI Taxonomy" id="1286180"/>
    <lineage>
        <taxon>Bacteria</taxon>
        <taxon>Bacillati</taxon>
        <taxon>Actinomycetota</taxon>
        <taxon>Actinomycetes</taxon>
        <taxon>Mycobacteriales</taxon>
        <taxon>Mycobacteriaceae</taxon>
        <taxon>Mycolicibacterium</taxon>
    </lineage>
</organism>
<evidence type="ECO:0000313" key="3">
    <source>
        <dbReference type="Proteomes" id="UP000467193"/>
    </source>
</evidence>